<reference evidence="1" key="2">
    <citation type="submission" date="2013-04" db="UniProtKB">
        <authorList>
            <consortium name="EnsemblPlants"/>
        </authorList>
    </citation>
    <scope>IDENTIFICATION</scope>
</reference>
<dbReference type="EnsemblPlants" id="OB03G29490.1">
    <property type="protein sequence ID" value="OB03G29490.1"/>
    <property type="gene ID" value="OB03G29490"/>
</dbReference>
<dbReference type="Gramene" id="OB03G29490.1">
    <property type="protein sequence ID" value="OB03G29490.1"/>
    <property type="gene ID" value="OB03G29490"/>
</dbReference>
<accession>J3LPH3</accession>
<dbReference type="Proteomes" id="UP000006038">
    <property type="component" value="Chromosome 3"/>
</dbReference>
<dbReference type="AlphaFoldDB" id="J3LPH3"/>
<proteinExistence type="predicted"/>
<reference evidence="1" key="1">
    <citation type="journal article" date="2013" name="Nat. Commun.">
        <title>Whole-genome sequencing of Oryza brachyantha reveals mechanisms underlying Oryza genome evolution.</title>
        <authorList>
            <person name="Chen J."/>
            <person name="Huang Q."/>
            <person name="Gao D."/>
            <person name="Wang J."/>
            <person name="Lang Y."/>
            <person name="Liu T."/>
            <person name="Li B."/>
            <person name="Bai Z."/>
            <person name="Luis Goicoechea J."/>
            <person name="Liang C."/>
            <person name="Chen C."/>
            <person name="Zhang W."/>
            <person name="Sun S."/>
            <person name="Liao Y."/>
            <person name="Zhang X."/>
            <person name="Yang L."/>
            <person name="Song C."/>
            <person name="Wang M."/>
            <person name="Shi J."/>
            <person name="Liu G."/>
            <person name="Liu J."/>
            <person name="Zhou H."/>
            <person name="Zhou W."/>
            <person name="Yu Q."/>
            <person name="An N."/>
            <person name="Chen Y."/>
            <person name="Cai Q."/>
            <person name="Wang B."/>
            <person name="Liu B."/>
            <person name="Min J."/>
            <person name="Huang Y."/>
            <person name="Wu H."/>
            <person name="Li Z."/>
            <person name="Zhang Y."/>
            <person name="Yin Y."/>
            <person name="Song W."/>
            <person name="Jiang J."/>
            <person name="Jackson S.A."/>
            <person name="Wing R.A."/>
            <person name="Wang J."/>
            <person name="Chen M."/>
        </authorList>
    </citation>
    <scope>NUCLEOTIDE SEQUENCE [LARGE SCALE GENOMIC DNA]</scope>
    <source>
        <strain evidence="1">cv. IRGC 101232</strain>
    </source>
</reference>
<organism evidence="1">
    <name type="scientific">Oryza brachyantha</name>
    <name type="common">malo sina</name>
    <dbReference type="NCBI Taxonomy" id="4533"/>
    <lineage>
        <taxon>Eukaryota</taxon>
        <taxon>Viridiplantae</taxon>
        <taxon>Streptophyta</taxon>
        <taxon>Embryophyta</taxon>
        <taxon>Tracheophyta</taxon>
        <taxon>Spermatophyta</taxon>
        <taxon>Magnoliopsida</taxon>
        <taxon>Liliopsida</taxon>
        <taxon>Poales</taxon>
        <taxon>Poaceae</taxon>
        <taxon>BOP clade</taxon>
        <taxon>Oryzoideae</taxon>
        <taxon>Oryzeae</taxon>
        <taxon>Oryzinae</taxon>
        <taxon>Oryza</taxon>
    </lineage>
</organism>
<sequence>MSSGRHGGAIGSAAFVAANATIHLLPRVCGEGVIPGLSQQSAPLKLLLWALVKPLRREDLRAKVVLITGASSGIGEK</sequence>
<protein>
    <submittedName>
        <fullName evidence="1">Uncharacterized protein</fullName>
    </submittedName>
</protein>
<keyword evidence="2" id="KW-1185">Reference proteome</keyword>
<evidence type="ECO:0000313" key="2">
    <source>
        <dbReference type="Proteomes" id="UP000006038"/>
    </source>
</evidence>
<evidence type="ECO:0000313" key="1">
    <source>
        <dbReference type="EnsemblPlants" id="OB03G29490.1"/>
    </source>
</evidence>
<dbReference type="HOGENOM" id="CLU_2642051_0_0_1"/>
<name>J3LPH3_ORYBR</name>